<dbReference type="InterPro" id="IPR019775">
    <property type="entry name" value="WD40_repeat_CS"/>
</dbReference>
<dbReference type="Proteomes" id="UP000325440">
    <property type="component" value="Unassembled WGS sequence"/>
</dbReference>
<evidence type="ECO:0000256" key="2">
    <source>
        <dbReference type="ARBA" id="ARBA00022737"/>
    </source>
</evidence>
<proteinExistence type="predicted"/>
<dbReference type="PANTHER" id="PTHR10971">
    <property type="entry name" value="MRNA EXPORT FACTOR AND BUB3"/>
    <property type="match status" value="1"/>
</dbReference>
<keyword evidence="5" id="KW-1185">Reference proteome</keyword>
<dbReference type="InterPro" id="IPR015943">
    <property type="entry name" value="WD40/YVTN_repeat-like_dom_sf"/>
</dbReference>
<reference evidence="4 5" key="1">
    <citation type="submission" date="2019-08" db="EMBL/GenBank/DDBJ databases">
        <authorList>
            <person name="Alioto T."/>
            <person name="Alioto T."/>
            <person name="Gomez Garrido J."/>
        </authorList>
    </citation>
    <scope>NUCLEOTIDE SEQUENCE [LARGE SCALE GENOMIC DNA]</scope>
</reference>
<dbReference type="PRINTS" id="PR00320">
    <property type="entry name" value="GPROTEINBRPT"/>
</dbReference>
<evidence type="ECO:0000313" key="5">
    <source>
        <dbReference type="Proteomes" id="UP000325440"/>
    </source>
</evidence>
<feature type="repeat" description="WD" evidence="3">
    <location>
        <begin position="105"/>
        <end position="146"/>
    </location>
</feature>
<feature type="repeat" description="WD" evidence="3">
    <location>
        <begin position="146"/>
        <end position="189"/>
    </location>
</feature>
<gene>
    <name evidence="4" type="ORF">CINCED_3A009435</name>
</gene>
<evidence type="ECO:0000256" key="3">
    <source>
        <dbReference type="PROSITE-ProRule" id="PRU00221"/>
    </source>
</evidence>
<dbReference type="EMBL" id="CABPRJ010001443">
    <property type="protein sequence ID" value="VVC37208.1"/>
    <property type="molecule type" value="Genomic_DNA"/>
</dbReference>
<sequence length="389" mass="44306">MLTKANAKFENIENQPILTEATILDPRFKKKAFDNLYTYQKTYEKIKQKVAGIIRLNQNPAENEKNEKTIPTDSENATSEIWQHFDSQVRCWEVEQSGKTIPKAIQSMTMPILDACWNDDGTHVFMASCDKQVKCWDLGSNQAMQVAAHDAPVKTCHWIKASTYACLMTGSWDKTLKFWDLRSSNPIMTIVLPERAYCADVEYPLAVIGTASRGIVTINLEGNPRVLKPVESPLKYQHRCIGIFRDKKKQTPLGIALGSIEGRVAIHHIEPCTKDNFTFKCHRQTNTTTITVQDIYAVNDLKFHPIYGTLVTAGSDAIFSCWDKDERSKVKMSDKYDQPITKCCFNSNGQIFAHSIGYDWSKGHEFNNPAKKPKIFLRSCYEDFKPKKN</sequence>
<keyword evidence="1 3" id="KW-0853">WD repeat</keyword>
<dbReference type="InterPro" id="IPR020472">
    <property type="entry name" value="WD40_PAC1"/>
</dbReference>
<dbReference type="InterPro" id="IPR036322">
    <property type="entry name" value="WD40_repeat_dom_sf"/>
</dbReference>
<protein>
    <submittedName>
        <fullName evidence="4">WD40/YVTN repeat-like-containing domain,WD40 repeat, conserved site,G-protein beta WD-40 repeat,WD40</fullName>
    </submittedName>
</protein>
<dbReference type="PROSITE" id="PS50082">
    <property type="entry name" value="WD_REPEATS_2"/>
    <property type="match status" value="2"/>
</dbReference>
<dbReference type="AlphaFoldDB" id="A0A5E4N4G6"/>
<dbReference type="Gene3D" id="2.130.10.10">
    <property type="entry name" value="YVTN repeat-like/Quinoprotein amine dehydrogenase"/>
    <property type="match status" value="1"/>
</dbReference>
<accession>A0A5E4N4G6</accession>
<dbReference type="OrthoDB" id="256303at2759"/>
<dbReference type="SUPFAM" id="SSF50978">
    <property type="entry name" value="WD40 repeat-like"/>
    <property type="match status" value="1"/>
</dbReference>
<evidence type="ECO:0000313" key="4">
    <source>
        <dbReference type="EMBL" id="VVC37208.1"/>
    </source>
</evidence>
<dbReference type="SMART" id="SM00320">
    <property type="entry name" value="WD40"/>
    <property type="match status" value="3"/>
</dbReference>
<organism evidence="4 5">
    <name type="scientific">Cinara cedri</name>
    <dbReference type="NCBI Taxonomy" id="506608"/>
    <lineage>
        <taxon>Eukaryota</taxon>
        <taxon>Metazoa</taxon>
        <taxon>Ecdysozoa</taxon>
        <taxon>Arthropoda</taxon>
        <taxon>Hexapoda</taxon>
        <taxon>Insecta</taxon>
        <taxon>Pterygota</taxon>
        <taxon>Neoptera</taxon>
        <taxon>Paraneoptera</taxon>
        <taxon>Hemiptera</taxon>
        <taxon>Sternorrhyncha</taxon>
        <taxon>Aphidomorpha</taxon>
        <taxon>Aphidoidea</taxon>
        <taxon>Aphididae</taxon>
        <taxon>Lachninae</taxon>
        <taxon>Cinara</taxon>
    </lineage>
</organism>
<dbReference type="InterPro" id="IPR001680">
    <property type="entry name" value="WD40_rpt"/>
</dbReference>
<keyword evidence="2" id="KW-0677">Repeat</keyword>
<dbReference type="Pfam" id="PF00400">
    <property type="entry name" value="WD40"/>
    <property type="match status" value="2"/>
</dbReference>
<name>A0A5E4N4G6_9HEMI</name>
<evidence type="ECO:0000256" key="1">
    <source>
        <dbReference type="ARBA" id="ARBA00022574"/>
    </source>
</evidence>
<dbReference type="PROSITE" id="PS00678">
    <property type="entry name" value="WD_REPEATS_1"/>
    <property type="match status" value="1"/>
</dbReference>